<organism evidence="2 3">
    <name type="scientific">Trichodelitschia bisporula</name>
    <dbReference type="NCBI Taxonomy" id="703511"/>
    <lineage>
        <taxon>Eukaryota</taxon>
        <taxon>Fungi</taxon>
        <taxon>Dikarya</taxon>
        <taxon>Ascomycota</taxon>
        <taxon>Pezizomycotina</taxon>
        <taxon>Dothideomycetes</taxon>
        <taxon>Dothideomycetes incertae sedis</taxon>
        <taxon>Phaeotrichales</taxon>
        <taxon>Phaeotrichaceae</taxon>
        <taxon>Trichodelitschia</taxon>
    </lineage>
</organism>
<name>A0A6G1HZL2_9PEZI</name>
<dbReference type="AlphaFoldDB" id="A0A6G1HZL2"/>
<protein>
    <submittedName>
        <fullName evidence="2">Uncharacterized protein</fullName>
    </submittedName>
</protein>
<keyword evidence="3" id="KW-1185">Reference proteome</keyword>
<reference evidence="2" key="1">
    <citation type="journal article" date="2020" name="Stud. Mycol.">
        <title>101 Dothideomycetes genomes: a test case for predicting lifestyles and emergence of pathogens.</title>
        <authorList>
            <person name="Haridas S."/>
            <person name="Albert R."/>
            <person name="Binder M."/>
            <person name="Bloem J."/>
            <person name="Labutti K."/>
            <person name="Salamov A."/>
            <person name="Andreopoulos B."/>
            <person name="Baker S."/>
            <person name="Barry K."/>
            <person name="Bills G."/>
            <person name="Bluhm B."/>
            <person name="Cannon C."/>
            <person name="Castanera R."/>
            <person name="Culley D."/>
            <person name="Daum C."/>
            <person name="Ezra D."/>
            <person name="Gonzalez J."/>
            <person name="Henrissat B."/>
            <person name="Kuo A."/>
            <person name="Liang C."/>
            <person name="Lipzen A."/>
            <person name="Lutzoni F."/>
            <person name="Magnuson J."/>
            <person name="Mondo S."/>
            <person name="Nolan M."/>
            <person name="Ohm R."/>
            <person name="Pangilinan J."/>
            <person name="Park H.-J."/>
            <person name="Ramirez L."/>
            <person name="Alfaro M."/>
            <person name="Sun H."/>
            <person name="Tritt A."/>
            <person name="Yoshinaga Y."/>
            <person name="Zwiers L.-H."/>
            <person name="Turgeon B."/>
            <person name="Goodwin S."/>
            <person name="Spatafora J."/>
            <person name="Crous P."/>
            <person name="Grigoriev I."/>
        </authorList>
    </citation>
    <scope>NUCLEOTIDE SEQUENCE</scope>
    <source>
        <strain evidence="2">CBS 262.69</strain>
    </source>
</reference>
<proteinExistence type="predicted"/>
<gene>
    <name evidence="2" type="ORF">EJ06DRAFT_385648</name>
</gene>
<accession>A0A6G1HZL2</accession>
<feature type="compositionally biased region" description="Pro residues" evidence="1">
    <location>
        <begin position="60"/>
        <end position="69"/>
    </location>
</feature>
<dbReference type="EMBL" id="ML996693">
    <property type="protein sequence ID" value="KAF2401306.1"/>
    <property type="molecule type" value="Genomic_DNA"/>
</dbReference>
<feature type="region of interest" description="Disordered" evidence="1">
    <location>
        <begin position="53"/>
        <end position="85"/>
    </location>
</feature>
<evidence type="ECO:0000313" key="3">
    <source>
        <dbReference type="Proteomes" id="UP000799640"/>
    </source>
</evidence>
<evidence type="ECO:0000256" key="1">
    <source>
        <dbReference type="SAM" id="MobiDB-lite"/>
    </source>
</evidence>
<dbReference type="Proteomes" id="UP000799640">
    <property type="component" value="Unassembled WGS sequence"/>
</dbReference>
<sequence>MAGTLFVVGLVSSSFKPEGISFQTTATTITTTIINHHPSIPPPLHHRNCQHSLNSITPHLAPPPPPNSCPPTRGRAPSPHTSRIPRSAHEHVAANDSHNTRAANAPATQPAHTNAAACKGCAGAGVCRAPDFLSHQPPLGGAWRHLPAGKSILTRSSVPRALAVHRKRPLSSIALRLSRIDDEVTDGLNTFRIAGP</sequence>
<evidence type="ECO:0000313" key="2">
    <source>
        <dbReference type="EMBL" id="KAF2401306.1"/>
    </source>
</evidence>